<dbReference type="EMBL" id="JASZYV010000001">
    <property type="protein sequence ID" value="MDM0044433.1"/>
    <property type="molecule type" value="Genomic_DNA"/>
</dbReference>
<evidence type="ECO:0000313" key="6">
    <source>
        <dbReference type="Proteomes" id="UP001174908"/>
    </source>
</evidence>
<accession>A0ABT7N938</accession>
<organism evidence="5 6">
    <name type="scientific">Variovorax dokdonensis</name>
    <dbReference type="NCBI Taxonomy" id="344883"/>
    <lineage>
        <taxon>Bacteria</taxon>
        <taxon>Pseudomonadati</taxon>
        <taxon>Pseudomonadota</taxon>
        <taxon>Betaproteobacteria</taxon>
        <taxon>Burkholderiales</taxon>
        <taxon>Comamonadaceae</taxon>
        <taxon>Variovorax</taxon>
    </lineage>
</organism>
<protein>
    <submittedName>
        <fullName evidence="5">AraC family transcriptional regulator ligand-binding domain-containing protein</fullName>
    </submittedName>
</protein>
<gene>
    <name evidence="5" type="ORF">QTH91_08085</name>
</gene>
<dbReference type="Proteomes" id="UP001174908">
    <property type="component" value="Unassembled WGS sequence"/>
</dbReference>
<comment type="caution">
    <text evidence="5">The sequence shown here is derived from an EMBL/GenBank/DDBJ whole genome shotgun (WGS) entry which is preliminary data.</text>
</comment>
<keyword evidence="3" id="KW-0804">Transcription</keyword>
<dbReference type="PANTHER" id="PTHR47894">
    <property type="entry name" value="HTH-TYPE TRANSCRIPTIONAL REGULATOR GADX"/>
    <property type="match status" value="1"/>
</dbReference>
<evidence type="ECO:0000256" key="3">
    <source>
        <dbReference type="ARBA" id="ARBA00023163"/>
    </source>
</evidence>
<keyword evidence="2" id="KW-0238">DNA-binding</keyword>
<dbReference type="InterPro" id="IPR032687">
    <property type="entry name" value="AraC-type_N"/>
</dbReference>
<proteinExistence type="predicted"/>
<feature type="domain" description="HTH araC/xylS-type" evidence="4">
    <location>
        <begin position="236"/>
        <end position="333"/>
    </location>
</feature>
<evidence type="ECO:0000313" key="5">
    <source>
        <dbReference type="EMBL" id="MDM0044433.1"/>
    </source>
</evidence>
<evidence type="ECO:0000256" key="2">
    <source>
        <dbReference type="ARBA" id="ARBA00023125"/>
    </source>
</evidence>
<dbReference type="RefSeq" id="WP_286659471.1">
    <property type="nucleotide sequence ID" value="NZ_JASZYV010000001.1"/>
</dbReference>
<evidence type="ECO:0000259" key="4">
    <source>
        <dbReference type="PROSITE" id="PS01124"/>
    </source>
</evidence>
<dbReference type="SMART" id="SM00342">
    <property type="entry name" value="HTH_ARAC"/>
    <property type="match status" value="1"/>
</dbReference>
<keyword evidence="1" id="KW-0805">Transcription regulation</keyword>
<dbReference type="PANTHER" id="PTHR47894:SF4">
    <property type="entry name" value="HTH-TYPE TRANSCRIPTIONAL REGULATOR GADX"/>
    <property type="match status" value="1"/>
</dbReference>
<sequence>MSDSVRAASLRGFDELVRSLGGDPLALLRSQRLPAAALVDEELLLPAHNLTRLLQASARVLGCADFGLRLAQAQDIGILGPVAVAIQNAPTLGEAMRIASRYLYVHNQGLAITLVPDGRAVAGLAELRYEMPAIYLPASHQSFELMLCGGHRFLAALGGDHYRLEAVHLPHAPLATPAAYRRAFGLMPHFNQPTASLVVPRRLFDAPLRQANPTLRNLATHYLESNFIAPRQSLLARVRLALTRTLGTSQCGLEGVAAVLAMHPRTLQRQLSAEGVRFSEVHDAVLREAALRYLAGTMPLAQVSAQLGLSEQSALTRSCKRWFGETPLAVRRRTSG</sequence>
<dbReference type="SUPFAM" id="SSF46689">
    <property type="entry name" value="Homeodomain-like"/>
    <property type="match status" value="1"/>
</dbReference>
<dbReference type="Pfam" id="PF12625">
    <property type="entry name" value="Arabinose_bd"/>
    <property type="match status" value="1"/>
</dbReference>
<dbReference type="PROSITE" id="PS01124">
    <property type="entry name" value="HTH_ARAC_FAMILY_2"/>
    <property type="match status" value="1"/>
</dbReference>
<name>A0ABT7N938_9BURK</name>
<dbReference type="InterPro" id="IPR018060">
    <property type="entry name" value="HTH_AraC"/>
</dbReference>
<keyword evidence="6" id="KW-1185">Reference proteome</keyword>
<evidence type="ECO:0000256" key="1">
    <source>
        <dbReference type="ARBA" id="ARBA00023015"/>
    </source>
</evidence>
<dbReference type="InterPro" id="IPR009057">
    <property type="entry name" value="Homeodomain-like_sf"/>
</dbReference>
<dbReference type="Pfam" id="PF12833">
    <property type="entry name" value="HTH_18"/>
    <property type="match status" value="1"/>
</dbReference>
<reference evidence="5" key="1">
    <citation type="submission" date="2023-06" db="EMBL/GenBank/DDBJ databases">
        <authorList>
            <person name="Jiang Y."/>
            <person name="Liu Q."/>
        </authorList>
    </citation>
    <scope>NUCLEOTIDE SEQUENCE</scope>
    <source>
        <strain evidence="5">CGMCC 1.12089</strain>
    </source>
</reference>
<dbReference type="Gene3D" id="1.10.10.60">
    <property type="entry name" value="Homeodomain-like"/>
    <property type="match status" value="1"/>
</dbReference>